<keyword evidence="2" id="KW-1185">Reference proteome</keyword>
<dbReference type="Proteomes" id="UP001597601">
    <property type="component" value="Unassembled WGS sequence"/>
</dbReference>
<evidence type="ECO:0000313" key="1">
    <source>
        <dbReference type="EMBL" id="MFD2863733.1"/>
    </source>
</evidence>
<accession>A0ABW5XM36</accession>
<dbReference type="RefSeq" id="WP_377123544.1">
    <property type="nucleotide sequence ID" value="NZ_JBHUHN010000001.1"/>
</dbReference>
<gene>
    <name evidence="1" type="ORF">ACFSYC_03440</name>
</gene>
<name>A0ABW5XM36_9SPHI</name>
<evidence type="ECO:0000313" key="2">
    <source>
        <dbReference type="Proteomes" id="UP001597601"/>
    </source>
</evidence>
<proteinExistence type="predicted"/>
<sequence length="125" mass="14234">MDLVMPDKEDDIHGKVPESRTMTVLIGANNKLIWYMGLPDKPLTTPTRVSFGKNGIRRTLITQSNLVKQQQGKEMIVLVKPSDQSNYENMVMMMDELNITNNAIRAIVDITPGDVAMLRRDRIYK</sequence>
<dbReference type="EMBL" id="JBHUON010000002">
    <property type="protein sequence ID" value="MFD2863733.1"/>
    <property type="molecule type" value="Genomic_DNA"/>
</dbReference>
<organism evidence="1 2">
    <name type="scientific">Mucilaginibacter antarcticus</name>
    <dbReference type="NCBI Taxonomy" id="1855725"/>
    <lineage>
        <taxon>Bacteria</taxon>
        <taxon>Pseudomonadati</taxon>
        <taxon>Bacteroidota</taxon>
        <taxon>Sphingobacteriia</taxon>
        <taxon>Sphingobacteriales</taxon>
        <taxon>Sphingobacteriaceae</taxon>
        <taxon>Mucilaginibacter</taxon>
    </lineage>
</organism>
<protein>
    <submittedName>
        <fullName evidence="1">Biopolymer transporter ExbD</fullName>
    </submittedName>
</protein>
<comment type="caution">
    <text evidence="1">The sequence shown here is derived from an EMBL/GenBank/DDBJ whole genome shotgun (WGS) entry which is preliminary data.</text>
</comment>
<reference evidence="2" key="1">
    <citation type="journal article" date="2019" name="Int. J. Syst. Evol. Microbiol.">
        <title>The Global Catalogue of Microorganisms (GCM) 10K type strain sequencing project: providing services to taxonomists for standard genome sequencing and annotation.</title>
        <authorList>
            <consortium name="The Broad Institute Genomics Platform"/>
            <consortium name="The Broad Institute Genome Sequencing Center for Infectious Disease"/>
            <person name="Wu L."/>
            <person name="Ma J."/>
        </authorList>
    </citation>
    <scope>NUCLEOTIDE SEQUENCE [LARGE SCALE GENOMIC DNA]</scope>
    <source>
        <strain evidence="2">KCTC 52232</strain>
    </source>
</reference>